<name>A0AAW6XZ25_STRAG</name>
<dbReference type="Pfam" id="PF23871">
    <property type="entry name" value="DUF7226"/>
    <property type="match status" value="1"/>
</dbReference>
<keyword evidence="4" id="KW-0540">Nuclease</keyword>
<dbReference type="InterPro" id="IPR054265">
    <property type="entry name" value="DUF6996"/>
</dbReference>
<organism evidence="4 5">
    <name type="scientific">Streptococcus agalactiae</name>
    <dbReference type="NCBI Taxonomy" id="1311"/>
    <lineage>
        <taxon>Bacteria</taxon>
        <taxon>Bacillati</taxon>
        <taxon>Bacillota</taxon>
        <taxon>Bacilli</taxon>
        <taxon>Lactobacillales</taxon>
        <taxon>Streptococcaceae</taxon>
        <taxon>Streptococcus</taxon>
    </lineage>
</organism>
<sequence>MKQQKLTDTAWQNLIEKYNILTAIENEGYFKISSNEIKEFREPRLMAKFDSSKYLPDVFKNNKLNILPISRSKYILGRFKLYENFPDLKNFNTKLPQIDLPELETIDIEKITSEANAINVLQLSGILEDFLELPESEKLYPTFNSRMGSGIFDFYVDTFDESRQFISVENAQIEIDGGFESENFVIIVEAKNVIHTDFHVRQLYYPYRKWTSLVNKPIRLVFSIYSNMIFRLLEYEFEDLNNYSSIRFIKEKYYSLEDTTITIDDLKEVFYSTECVYLDKYGKSRDDVPSVQADSFERVISLLENMYQNEMSKEDIQELMHFSERQVGYYFNAGRYLEIFCKKKNNEKRIVYTLTEIGNKIYLSHYKKRQLLLVRQIFKHKIFRTLFEQVLVNGELPELDYITDLELEYEMVNSRSTAERRARSIRAWISWIFNLTKL</sequence>
<protein>
    <submittedName>
        <fullName evidence="4">Type II restriction endonuclease</fullName>
    </submittedName>
</protein>
<dbReference type="Pfam" id="PF22518">
    <property type="entry name" value="DUF6997"/>
    <property type="match status" value="1"/>
</dbReference>
<dbReference type="Pfam" id="PF22515">
    <property type="entry name" value="DUF6996"/>
    <property type="match status" value="1"/>
</dbReference>
<dbReference type="AlphaFoldDB" id="A0AAW6XZ25"/>
<dbReference type="Proteomes" id="UP001230629">
    <property type="component" value="Unassembled WGS sequence"/>
</dbReference>
<reference evidence="4" key="1">
    <citation type="submission" date="2023-05" db="EMBL/GenBank/DDBJ databases">
        <title>Cataloging the Phylogenetic Diversity of Human Bladder Bacteria.</title>
        <authorList>
            <person name="Du J."/>
        </authorList>
    </citation>
    <scope>NUCLEOTIDE SEQUENCE</scope>
    <source>
        <strain evidence="4">UMB8703</strain>
    </source>
</reference>
<feature type="domain" description="DUF6996" evidence="1">
    <location>
        <begin position="8"/>
        <end position="76"/>
    </location>
</feature>
<dbReference type="GO" id="GO:0004519">
    <property type="term" value="F:endonuclease activity"/>
    <property type="evidence" value="ECO:0007669"/>
    <property type="project" value="UniProtKB-KW"/>
</dbReference>
<keyword evidence="4" id="KW-0255">Endonuclease</keyword>
<gene>
    <name evidence="4" type="ORF">QP229_05220</name>
</gene>
<dbReference type="InterPro" id="IPR055650">
    <property type="entry name" value="DUF7226"/>
</dbReference>
<evidence type="ECO:0000259" key="2">
    <source>
        <dbReference type="Pfam" id="PF22518"/>
    </source>
</evidence>
<comment type="caution">
    <text evidence="4">The sequence shown here is derived from an EMBL/GenBank/DDBJ whole genome shotgun (WGS) entry which is preliminary data.</text>
</comment>
<dbReference type="EMBL" id="JASOIH010000003">
    <property type="protein sequence ID" value="MDK6899392.1"/>
    <property type="molecule type" value="Genomic_DNA"/>
</dbReference>
<evidence type="ECO:0000313" key="5">
    <source>
        <dbReference type="Proteomes" id="UP001230629"/>
    </source>
</evidence>
<dbReference type="InterPro" id="IPR054266">
    <property type="entry name" value="DUF6997"/>
</dbReference>
<dbReference type="RefSeq" id="WP_000813279.1">
    <property type="nucleotide sequence ID" value="NZ_CABMHV010000022.1"/>
</dbReference>
<evidence type="ECO:0000259" key="3">
    <source>
        <dbReference type="Pfam" id="PF23871"/>
    </source>
</evidence>
<keyword evidence="4" id="KW-0378">Hydrolase</keyword>
<evidence type="ECO:0000259" key="1">
    <source>
        <dbReference type="Pfam" id="PF22515"/>
    </source>
</evidence>
<accession>A0AAW6XZ25</accession>
<dbReference type="KEGG" id="sagg:EN73_09485"/>
<proteinExistence type="predicted"/>
<feature type="domain" description="DUF6997" evidence="2">
    <location>
        <begin position="77"/>
        <end position="255"/>
    </location>
</feature>
<feature type="domain" description="DUF7226" evidence="3">
    <location>
        <begin position="298"/>
        <end position="436"/>
    </location>
</feature>
<evidence type="ECO:0000313" key="4">
    <source>
        <dbReference type="EMBL" id="MDK6899392.1"/>
    </source>
</evidence>